<accession>A0ABS3D8M9</accession>
<evidence type="ECO:0000313" key="2">
    <source>
        <dbReference type="Proteomes" id="UP000664052"/>
    </source>
</evidence>
<comment type="caution">
    <text evidence="1">The sequence shown here is derived from an EMBL/GenBank/DDBJ whole genome shotgun (WGS) entry which is preliminary data.</text>
</comment>
<sequence length="396" mass="42285">MRRGPSVRRGFTLLELMIGSALSLVLLAMALGASVQLQRRSVLEQQTMLAQVTGRALKEFLVTELSRVGAGMGNATLVFSQGDVRQGLTVWTAPDLSLGRPPLLAADPGFALPPTGGPYAGMASDALQLWWGDSRGMIALDDCAGGKAYRVREGGAERFCTAPAPATELQPVTGQTTPAFLVNASQVLACHVEVRQVQAATQEVTAIAGTGTLRIQSGPCADAQAALWEEPGWLLMRAQGSSYRVNWATGDPVLEYLPAGATTWTTVSRDVEQLKVRQGLIDLSQPQRPLRWFPDAAAGRPGVDGCTLTQAACAVDTGPTDAPEAAPTSDAELRRILQERVRSVEVTLVVRSPRRDLSAVQAGTTDDEGFPKDGYRRRTLTFRVSLRNQAVAGRVP</sequence>
<name>A0ABS3D8M9_9BACT</name>
<dbReference type="EMBL" id="JAFIMU010000006">
    <property type="protein sequence ID" value="MBN8228018.1"/>
    <property type="molecule type" value="Genomic_DNA"/>
</dbReference>
<organism evidence="1 2">
    <name type="scientific">Corallococcus macrosporus</name>
    <dbReference type="NCBI Taxonomy" id="35"/>
    <lineage>
        <taxon>Bacteria</taxon>
        <taxon>Pseudomonadati</taxon>
        <taxon>Myxococcota</taxon>
        <taxon>Myxococcia</taxon>
        <taxon>Myxococcales</taxon>
        <taxon>Cystobacterineae</taxon>
        <taxon>Myxococcaceae</taxon>
        <taxon>Corallococcus</taxon>
    </lineage>
</organism>
<evidence type="ECO:0000313" key="1">
    <source>
        <dbReference type="EMBL" id="MBN8228018.1"/>
    </source>
</evidence>
<keyword evidence="2" id="KW-1185">Reference proteome</keyword>
<dbReference type="Proteomes" id="UP000664052">
    <property type="component" value="Unassembled WGS sequence"/>
</dbReference>
<proteinExistence type="predicted"/>
<dbReference type="RefSeq" id="WP_207050862.1">
    <property type="nucleotide sequence ID" value="NZ_JAFIMU010000006.1"/>
</dbReference>
<reference evidence="1 2" key="1">
    <citation type="submission" date="2021-02" db="EMBL/GenBank/DDBJ databases">
        <title>De Novo genome assembly of isolated myxobacteria.</title>
        <authorList>
            <person name="Stevens D.C."/>
        </authorList>
    </citation>
    <scope>NUCLEOTIDE SEQUENCE [LARGE SCALE GENOMIC DNA]</scope>
    <source>
        <strain evidence="1 2">ATCC 29039</strain>
    </source>
</reference>
<dbReference type="Pfam" id="PF07963">
    <property type="entry name" value="N_methyl"/>
    <property type="match status" value="1"/>
</dbReference>
<gene>
    <name evidence="1" type="ORF">JYK02_10915</name>
</gene>
<dbReference type="InterPro" id="IPR012902">
    <property type="entry name" value="N_methyl_site"/>
</dbReference>
<protein>
    <submittedName>
        <fullName evidence="1">Prepilin-type N-terminal cleavage/methylation domain-containing protein</fullName>
    </submittedName>
</protein>
<dbReference type="PROSITE" id="PS00409">
    <property type="entry name" value="PROKAR_NTER_METHYL"/>
    <property type="match status" value="1"/>
</dbReference>
<dbReference type="NCBIfam" id="TIGR02532">
    <property type="entry name" value="IV_pilin_GFxxxE"/>
    <property type="match status" value="1"/>
</dbReference>